<evidence type="ECO:0000313" key="2">
    <source>
        <dbReference type="Proteomes" id="UP001079430"/>
    </source>
</evidence>
<sequence length="230" mass="24275">MTKKIANAATVHACHGASIRLTAGLVAMTLLLSAGSISADDGKLSGLPSLILGGQTADAPTYNFEQPLVEQVKTPELDIVLDKTTLEDIKAAFGGEIRTRSAGSIAVGWLCYTIPARDRQRRVWFIADGEDASGAKPTLTMVSVEDTAESSDDCDKGQFDVSSWRLPVPALGDNPDSLRQRFGNAPDEGIVRYAHENPGGNAGAGISQSLVYRLKGGQIDGLAFSQATSR</sequence>
<accession>A0ABT4KPN2</accession>
<proteinExistence type="predicted"/>
<gene>
    <name evidence="1" type="ORF">O3W52_29905</name>
</gene>
<dbReference type="RefSeq" id="WP_269285865.1">
    <property type="nucleotide sequence ID" value="NZ_JAPVOI010000006.1"/>
</dbReference>
<protein>
    <submittedName>
        <fullName evidence="1">Uncharacterized protein</fullName>
    </submittedName>
</protein>
<reference evidence="1" key="1">
    <citation type="submission" date="2022-10" db="EMBL/GenBank/DDBJ databases">
        <title>Whole genome sequencing of three plant growth promoting bacteria isolated from Vachellia tortilis subsp. raddiana in Morocco.</title>
        <authorList>
            <person name="Hnini M."/>
            <person name="Zouagui R."/>
            <person name="Zouagui H."/>
            <person name="Chemao Elfihri M.-W."/>
            <person name="Ibrahimi A."/>
            <person name="Sbabou L."/>
            <person name="Aurag J."/>
        </authorList>
    </citation>
    <scope>NUCLEOTIDE SEQUENCE</scope>
    <source>
        <strain evidence="1">LMR678</strain>
    </source>
</reference>
<organism evidence="1 2">
    <name type="scientific">Sinorhizobium psoraleae</name>
    <dbReference type="NCBI Taxonomy" id="520838"/>
    <lineage>
        <taxon>Bacteria</taxon>
        <taxon>Pseudomonadati</taxon>
        <taxon>Pseudomonadota</taxon>
        <taxon>Alphaproteobacteria</taxon>
        <taxon>Hyphomicrobiales</taxon>
        <taxon>Rhizobiaceae</taxon>
        <taxon>Sinorhizobium/Ensifer group</taxon>
        <taxon>Sinorhizobium</taxon>
    </lineage>
</organism>
<keyword evidence="2" id="KW-1185">Reference proteome</keyword>
<dbReference type="EMBL" id="JAPVOI010000006">
    <property type="protein sequence ID" value="MCZ4093938.1"/>
    <property type="molecule type" value="Genomic_DNA"/>
</dbReference>
<comment type="caution">
    <text evidence="1">The sequence shown here is derived from an EMBL/GenBank/DDBJ whole genome shotgun (WGS) entry which is preliminary data.</text>
</comment>
<name>A0ABT4KPN2_9HYPH</name>
<dbReference type="Proteomes" id="UP001079430">
    <property type="component" value="Unassembled WGS sequence"/>
</dbReference>
<evidence type="ECO:0000313" key="1">
    <source>
        <dbReference type="EMBL" id="MCZ4093938.1"/>
    </source>
</evidence>